<dbReference type="Proteomes" id="UP001176940">
    <property type="component" value="Unassembled WGS sequence"/>
</dbReference>
<organism evidence="1 2">
    <name type="scientific">Ranitomeya imitator</name>
    <name type="common">mimic poison frog</name>
    <dbReference type="NCBI Taxonomy" id="111125"/>
    <lineage>
        <taxon>Eukaryota</taxon>
        <taxon>Metazoa</taxon>
        <taxon>Chordata</taxon>
        <taxon>Craniata</taxon>
        <taxon>Vertebrata</taxon>
        <taxon>Euteleostomi</taxon>
        <taxon>Amphibia</taxon>
        <taxon>Batrachia</taxon>
        <taxon>Anura</taxon>
        <taxon>Neobatrachia</taxon>
        <taxon>Hyloidea</taxon>
        <taxon>Dendrobatidae</taxon>
        <taxon>Dendrobatinae</taxon>
        <taxon>Ranitomeya</taxon>
    </lineage>
</organism>
<reference evidence="1" key="1">
    <citation type="submission" date="2023-07" db="EMBL/GenBank/DDBJ databases">
        <authorList>
            <person name="Stuckert A."/>
        </authorList>
    </citation>
    <scope>NUCLEOTIDE SEQUENCE</scope>
</reference>
<dbReference type="EMBL" id="CAUEEQ010000679">
    <property type="protein sequence ID" value="CAJ0917609.1"/>
    <property type="molecule type" value="Genomic_DNA"/>
</dbReference>
<proteinExistence type="predicted"/>
<protein>
    <submittedName>
        <fullName evidence="1">Uncharacterized protein</fullName>
    </submittedName>
</protein>
<sequence>FLLCFVESLNNNANNIKLTCHYSCESIDFLDIRIIKGKDGFLQRQNAFAKKNLPNKDKSWICKNALRSAGTLGVPLEIAEKEHLPNSFAVRTALGKYCPIIKEDRVLTVSKKDTAELERVQRRATKVIRGLGVTYQRNKNLRDLLSHSYYKGQESTCKFGSKGPKWGFYPCKNCAACKNLERSFSFCSSDGSKEFRITHHITCCTENVI</sequence>
<comment type="caution">
    <text evidence="1">The sequence shown here is derived from an EMBL/GenBank/DDBJ whole genome shotgun (WGS) entry which is preliminary data.</text>
</comment>
<feature type="non-terminal residue" evidence="1">
    <location>
        <position position="1"/>
    </location>
</feature>
<gene>
    <name evidence="1" type="ORF">RIMI_LOCUS561006</name>
</gene>
<accession>A0ABN9KP90</accession>
<name>A0ABN9KP90_9NEOB</name>
<evidence type="ECO:0000313" key="1">
    <source>
        <dbReference type="EMBL" id="CAJ0917609.1"/>
    </source>
</evidence>
<evidence type="ECO:0000313" key="2">
    <source>
        <dbReference type="Proteomes" id="UP001176940"/>
    </source>
</evidence>
<keyword evidence="2" id="KW-1185">Reference proteome</keyword>